<reference evidence="2 3" key="1">
    <citation type="journal article" date="2015" name="Antonie Van Leeuwenhoek">
        <title>A phylogenomic and molecular marker based taxonomic framework for the order Xanthomonadales: proposal to transfer the families Algiphilaceae and Solimonadaceae to the order Nevskiales ord. nov. and to create a new family within the order Xanthomonadales, the family Rhodanobacteraceae fam. nov., containing the genus Rhodanobacter and its closest relatives.</title>
        <authorList>
            <person name="Naushad S."/>
            <person name="Adeolu M."/>
            <person name="Wong S."/>
            <person name="Sohail M."/>
            <person name="Schellhorn H.E."/>
            <person name="Gupta R.S."/>
        </authorList>
    </citation>
    <scope>NUCLEOTIDE SEQUENCE [LARGE SCALE GENOMIC DNA]</scope>
    <source>
        <strain evidence="2 3">DSM 16301</strain>
    </source>
</reference>
<evidence type="ECO:0000259" key="1">
    <source>
        <dbReference type="Pfam" id="PF04965"/>
    </source>
</evidence>
<dbReference type="PATRIC" id="fig|1440762.4.peg.63"/>
<dbReference type="AlphaFoldDB" id="A0A0G9HEX1"/>
<proteinExistence type="predicted"/>
<comment type="caution">
    <text evidence="2">The sequence shown here is derived from an EMBL/GenBank/DDBJ whole genome shotgun (WGS) entry which is preliminary data.</text>
</comment>
<evidence type="ECO:0000313" key="3">
    <source>
        <dbReference type="Proteomes" id="UP000035481"/>
    </source>
</evidence>
<dbReference type="SUPFAM" id="SSF160719">
    <property type="entry name" value="gpW/gp25-like"/>
    <property type="match status" value="1"/>
</dbReference>
<gene>
    <name evidence="2" type="ORF">Y882_00335</name>
</gene>
<dbReference type="Pfam" id="PF04965">
    <property type="entry name" value="GPW_gp25"/>
    <property type="match status" value="1"/>
</dbReference>
<dbReference type="Proteomes" id="UP000035481">
    <property type="component" value="Unassembled WGS sequence"/>
</dbReference>
<dbReference type="STRING" id="1440762.Y882_00335"/>
<dbReference type="EMBL" id="JPLA01000001">
    <property type="protein sequence ID" value="KLD66162.1"/>
    <property type="molecule type" value="Genomic_DNA"/>
</dbReference>
<accession>A0A0G9HEX1</accession>
<dbReference type="InterPro" id="IPR007048">
    <property type="entry name" value="IraD/Gp25-like"/>
</dbReference>
<dbReference type="Gene3D" id="3.10.450.40">
    <property type="match status" value="1"/>
</dbReference>
<name>A0A0G9HEX1_9GAMM</name>
<protein>
    <recommendedName>
        <fullName evidence="1">IraD/Gp25-like domain-containing protein</fullName>
    </recommendedName>
</protein>
<organism evidence="2 3">
    <name type="scientific">Dyella japonica DSM 16301</name>
    <dbReference type="NCBI Taxonomy" id="1440762"/>
    <lineage>
        <taxon>Bacteria</taxon>
        <taxon>Pseudomonadati</taxon>
        <taxon>Pseudomonadota</taxon>
        <taxon>Gammaproteobacteria</taxon>
        <taxon>Lysobacterales</taxon>
        <taxon>Rhodanobacteraceae</taxon>
        <taxon>Dyella</taxon>
    </lineage>
</organism>
<feature type="domain" description="IraD/Gp25-like" evidence="1">
    <location>
        <begin position="20"/>
        <end position="106"/>
    </location>
</feature>
<sequence>MYIDFPYHFDRHGRTATAVYDDHVREMIEQLLFTSPGERVNRPDFGSGLLQMVFAPNSPEVAAALQFALQAALQRYLGDVITVNTLEVTSADATLTVELSYVVLATGDARSATYTRSAS</sequence>
<evidence type="ECO:0000313" key="2">
    <source>
        <dbReference type="EMBL" id="KLD66162.1"/>
    </source>
</evidence>
<dbReference type="OrthoDB" id="9802846at2"/>